<name>A0A4Y7JG40_PAPSO</name>
<dbReference type="AlphaFoldDB" id="A0A4Y7JG40"/>
<reference evidence="1 2" key="1">
    <citation type="journal article" date="2018" name="Science">
        <title>The opium poppy genome and morphinan production.</title>
        <authorList>
            <person name="Guo L."/>
            <person name="Winzer T."/>
            <person name="Yang X."/>
            <person name="Li Y."/>
            <person name="Ning Z."/>
            <person name="He Z."/>
            <person name="Teodor R."/>
            <person name="Lu Y."/>
            <person name="Bowser T.A."/>
            <person name="Graham I.A."/>
            <person name="Ye K."/>
        </authorList>
    </citation>
    <scope>NUCLEOTIDE SEQUENCE [LARGE SCALE GENOMIC DNA]</scope>
    <source>
        <strain evidence="2">cv. HN1</strain>
        <tissue evidence="1">Leaves</tissue>
    </source>
</reference>
<protein>
    <submittedName>
        <fullName evidence="1">Uncharacterized protein</fullName>
    </submittedName>
</protein>
<sequence length="88" mass="10071">MEPVARVWDDLVTTRRSINGTELQVFVDADCTREEMKWWRRCNGAKAVNLQMDLNWRWNDTVKGVTTETRMGIEVDLIAGSAATQIAE</sequence>
<keyword evidence="2" id="KW-1185">Reference proteome</keyword>
<evidence type="ECO:0000313" key="2">
    <source>
        <dbReference type="Proteomes" id="UP000316621"/>
    </source>
</evidence>
<dbReference type="Proteomes" id="UP000316621">
    <property type="component" value="Chromosome 5"/>
</dbReference>
<dbReference type="EMBL" id="CM010719">
    <property type="protein sequence ID" value="RZC60114.1"/>
    <property type="molecule type" value="Genomic_DNA"/>
</dbReference>
<evidence type="ECO:0000313" key="1">
    <source>
        <dbReference type="EMBL" id="RZC60114.1"/>
    </source>
</evidence>
<accession>A0A4Y7JG40</accession>
<organism evidence="1 2">
    <name type="scientific">Papaver somniferum</name>
    <name type="common">Opium poppy</name>
    <dbReference type="NCBI Taxonomy" id="3469"/>
    <lineage>
        <taxon>Eukaryota</taxon>
        <taxon>Viridiplantae</taxon>
        <taxon>Streptophyta</taxon>
        <taxon>Embryophyta</taxon>
        <taxon>Tracheophyta</taxon>
        <taxon>Spermatophyta</taxon>
        <taxon>Magnoliopsida</taxon>
        <taxon>Ranunculales</taxon>
        <taxon>Papaveraceae</taxon>
        <taxon>Papaveroideae</taxon>
        <taxon>Papaver</taxon>
    </lineage>
</organism>
<gene>
    <name evidence="1" type="ORF">C5167_021873</name>
</gene>
<dbReference type="Gramene" id="RZC60114">
    <property type="protein sequence ID" value="RZC60114"/>
    <property type="gene ID" value="C5167_021873"/>
</dbReference>
<proteinExistence type="predicted"/>